<proteinExistence type="predicted"/>
<evidence type="ECO:0000313" key="1">
    <source>
        <dbReference type="EMBL" id="CAE0153922.1"/>
    </source>
</evidence>
<reference evidence="1" key="1">
    <citation type="submission" date="2021-01" db="EMBL/GenBank/DDBJ databases">
        <authorList>
            <person name="Corre E."/>
            <person name="Pelletier E."/>
            <person name="Niang G."/>
            <person name="Scheremetjew M."/>
            <person name="Finn R."/>
            <person name="Kale V."/>
            <person name="Holt S."/>
            <person name="Cochrane G."/>
            <person name="Meng A."/>
            <person name="Brown T."/>
            <person name="Cohen L."/>
        </authorList>
    </citation>
    <scope>NUCLEOTIDE SEQUENCE</scope>
    <source>
        <strain evidence="1">RCC927</strain>
    </source>
</reference>
<dbReference type="InterPro" id="IPR000225">
    <property type="entry name" value="Armadillo"/>
</dbReference>
<accession>A0A7S3C4G8</accession>
<dbReference type="PROSITE" id="PS51257">
    <property type="entry name" value="PROKAR_LIPOPROTEIN"/>
    <property type="match status" value="1"/>
</dbReference>
<organism evidence="1">
    <name type="scientific">Prasinoderma singulare</name>
    <dbReference type="NCBI Taxonomy" id="676789"/>
    <lineage>
        <taxon>Eukaryota</taxon>
        <taxon>Viridiplantae</taxon>
        <taxon>Prasinodermophyta</taxon>
        <taxon>Prasinodermophyceae</taxon>
        <taxon>Prasinodermales</taxon>
        <taxon>Prasinodermaceae</taxon>
        <taxon>Prasinoderma</taxon>
    </lineage>
</organism>
<dbReference type="AlphaFoldDB" id="A0A7S3C4G8"/>
<sequence>MLKGSDSEHGAEAALALASVTGCNQGADQAMEAGALLPLVALVEDPAADAEGRRNAARALGHVARSSEAARKRLDGAGATIALAKALMDTELDTHARAAAAEALDNLARGTQPHGDERRMQAIADTGCLPALVALLGAPDRHSREVAAAATYALAYSETPRRNSLREAGAPDALKAAAAQGGSAAWWASQSLARIDAEAAAQAA</sequence>
<dbReference type="SMART" id="SM00185">
    <property type="entry name" value="ARM"/>
    <property type="match status" value="3"/>
</dbReference>
<dbReference type="InterPro" id="IPR011989">
    <property type="entry name" value="ARM-like"/>
</dbReference>
<dbReference type="SUPFAM" id="SSF48371">
    <property type="entry name" value="ARM repeat"/>
    <property type="match status" value="1"/>
</dbReference>
<protein>
    <submittedName>
        <fullName evidence="1">Uncharacterized protein</fullName>
    </submittedName>
</protein>
<name>A0A7S3C4G8_9VIRI</name>
<dbReference type="EMBL" id="HBHY01022505">
    <property type="protein sequence ID" value="CAE0153922.1"/>
    <property type="molecule type" value="Transcribed_RNA"/>
</dbReference>
<dbReference type="InterPro" id="IPR016024">
    <property type="entry name" value="ARM-type_fold"/>
</dbReference>
<gene>
    <name evidence="1" type="ORF">PSIN1315_LOCUS14422</name>
</gene>
<dbReference type="Gene3D" id="1.25.10.10">
    <property type="entry name" value="Leucine-rich Repeat Variant"/>
    <property type="match status" value="1"/>
</dbReference>